<dbReference type="InterPro" id="IPR036867">
    <property type="entry name" value="R3H_dom_sf"/>
</dbReference>
<dbReference type="InterPro" id="IPR012677">
    <property type="entry name" value="Nucleotide-bd_a/b_plait_sf"/>
</dbReference>
<keyword evidence="3" id="KW-1185">Reference proteome</keyword>
<dbReference type="Gene3D" id="3.30.70.330">
    <property type="match status" value="1"/>
</dbReference>
<feature type="region of interest" description="Disordered" evidence="1">
    <location>
        <begin position="480"/>
        <end position="518"/>
    </location>
</feature>
<dbReference type="PANTHER" id="PTHR21678">
    <property type="entry name" value="GROWTH INHIBITION AND DIFFERENTIATION RELATED PROTEIN 88"/>
    <property type="match status" value="1"/>
</dbReference>
<evidence type="ECO:0000259" key="2">
    <source>
        <dbReference type="PROSITE" id="PS51061"/>
    </source>
</evidence>
<organism evidence="3 4">
    <name type="scientific">Neodiprion lecontei</name>
    <name type="common">Redheaded pine sawfly</name>
    <dbReference type="NCBI Taxonomy" id="441921"/>
    <lineage>
        <taxon>Eukaryota</taxon>
        <taxon>Metazoa</taxon>
        <taxon>Ecdysozoa</taxon>
        <taxon>Arthropoda</taxon>
        <taxon>Hexapoda</taxon>
        <taxon>Insecta</taxon>
        <taxon>Pterygota</taxon>
        <taxon>Neoptera</taxon>
        <taxon>Endopterygota</taxon>
        <taxon>Hymenoptera</taxon>
        <taxon>Tenthredinoidea</taxon>
        <taxon>Diprionidae</taxon>
        <taxon>Diprioninae</taxon>
        <taxon>Neodiprion</taxon>
    </lineage>
</organism>
<dbReference type="SUPFAM" id="SSF82708">
    <property type="entry name" value="R3H domain"/>
    <property type="match status" value="1"/>
</dbReference>
<dbReference type="SUPFAM" id="SSF54928">
    <property type="entry name" value="RNA-binding domain, RBD"/>
    <property type="match status" value="1"/>
</dbReference>
<gene>
    <name evidence="4" type="primary">LOC107218897</name>
</gene>
<feature type="region of interest" description="Disordered" evidence="1">
    <location>
        <begin position="106"/>
        <end position="238"/>
    </location>
</feature>
<dbReference type="InterPro" id="IPR035979">
    <property type="entry name" value="RBD_domain_sf"/>
</dbReference>
<dbReference type="Pfam" id="PF01424">
    <property type="entry name" value="R3H"/>
    <property type="match status" value="1"/>
</dbReference>
<protein>
    <submittedName>
        <fullName evidence="4">Uncharacterized protein LOC107218897 isoform X1</fullName>
    </submittedName>
</protein>
<dbReference type="PANTHER" id="PTHR21678:SF0">
    <property type="entry name" value="C3H1-TYPE DOMAIN-CONTAINING PROTEIN"/>
    <property type="match status" value="1"/>
</dbReference>
<dbReference type="RefSeq" id="XP_046599048.1">
    <property type="nucleotide sequence ID" value="XM_046743092.1"/>
</dbReference>
<name>A0ABM3GFL2_NEOLC</name>
<dbReference type="InterPro" id="IPR039884">
    <property type="entry name" value="R3HC1/R3HCL"/>
</dbReference>
<evidence type="ECO:0000313" key="3">
    <source>
        <dbReference type="Proteomes" id="UP000829291"/>
    </source>
</evidence>
<accession>A0ABM3GFL2</accession>
<dbReference type="PROSITE" id="PS51061">
    <property type="entry name" value="R3H"/>
    <property type="match status" value="1"/>
</dbReference>
<feature type="compositionally biased region" description="Low complexity" evidence="1">
    <location>
        <begin position="203"/>
        <end position="214"/>
    </location>
</feature>
<reference evidence="4" key="1">
    <citation type="submission" date="2025-08" db="UniProtKB">
        <authorList>
            <consortium name="RefSeq"/>
        </authorList>
    </citation>
    <scope>IDENTIFICATION</scope>
    <source>
        <tissue evidence="4">Thorax and Abdomen</tissue>
    </source>
</reference>
<sequence>MSLQESLFSEYVERDIKEFTVKTERKRVLVFPPVNNYRRFIIHQSVQDQYHDLLYTFSIGQGAQRRTVVCYKTDVVRDPKLNGASAETCDFKVLDFACAMRVEGHRSALESPENTRQRQVKSVPSVGIYRPPPARKARCDVQTDSQQDQPASESSQASKANRQKRPDRAVYVPKHRRSNEAEGSSLSRETSRVLRSTRERRSTTSSPTRTSLRSCNDNSGAVSDAYNGTQEREREVEVSDVVTVLETDRNLSGALEIPIRQESSQTQHIIVDDVLNTSSSSSFIGNNDKVVSEILMNFEADVFLPSESAAVTEQSVDGYVKPMLKTECTPILNRVDNESRDACLMGEPGTVQTDAQFKEELQQCKTRLILSSCEAASSELEISEVRQSPMSVEKGEGDENIIESIKRDELYPKIDKNEESSDLIMSENRNKKKEETKDQLLNCDEVVNHKNRRIVRQNIVSDVLLITDEKVRQDAIINEPPAIPVSPSLPTKEKKVKKIERSKSKPAPPPLPSSKVNRDDCDWDSLFDDNGDCLDPSLIEELTTTVGEVTIEKPKSDYRAYSKAPVEVSNDEFAHVVEIYNFPSDFKTSDLAAVFSPFKNGGFELKWVDDTHCLGVFSSPLIAAEVLASDHSFVKTRPLSEATALSKTKARRSAEFLQPYRARPETCAALARRLVTGALGVCSSALVSIRDHLITASSRGNSPLFGPSDLCTVNIRSTRWPRSLEFVTERTATKIRLEPVRISVRKRKEEERKVNKI</sequence>
<dbReference type="GeneID" id="107218897"/>
<evidence type="ECO:0000313" key="4">
    <source>
        <dbReference type="RefSeq" id="XP_046599048.1"/>
    </source>
</evidence>
<dbReference type="Gene3D" id="3.30.1370.50">
    <property type="entry name" value="R3H-like domain"/>
    <property type="match status" value="1"/>
</dbReference>
<feature type="compositionally biased region" description="Polar residues" evidence="1">
    <location>
        <begin position="215"/>
        <end position="229"/>
    </location>
</feature>
<evidence type="ECO:0000256" key="1">
    <source>
        <dbReference type="SAM" id="MobiDB-lite"/>
    </source>
</evidence>
<feature type="compositionally biased region" description="Basic and acidic residues" evidence="1">
    <location>
        <begin position="106"/>
        <end position="116"/>
    </location>
</feature>
<feature type="compositionally biased region" description="Basic and acidic residues" evidence="1">
    <location>
        <begin position="189"/>
        <end position="202"/>
    </location>
</feature>
<dbReference type="InterPro" id="IPR001374">
    <property type="entry name" value="R3H_dom"/>
</dbReference>
<proteinExistence type="predicted"/>
<feature type="compositionally biased region" description="Polar residues" evidence="1">
    <location>
        <begin position="142"/>
        <end position="160"/>
    </location>
</feature>
<feature type="domain" description="R3H" evidence="2">
    <location>
        <begin position="6"/>
        <end position="73"/>
    </location>
</feature>
<dbReference type="Proteomes" id="UP000829291">
    <property type="component" value="Chromosome 6"/>
</dbReference>